<sequence length="211" mass="23804">MNPFDSVIVILAGEALAFLTLLVIALFFISRNRRGKEMAEIDHFITELEEQAIVKSRWLEQFLEENCGLATAEIEPLLQEVNASERALFEGVIRLFLKRELVLLSEIEQRIGRLTEPYQNLLANRGATAPVAATHDSPQANQLAGMERINQQLVRQLDNAMKTIDEMSAEYTRVFSGNQTALELENSSKKMLQIFLDAERGVRESIAELGK</sequence>
<dbReference type="EMBL" id="CP014476">
    <property type="protein sequence ID" value="AMK75998.1"/>
    <property type="molecule type" value="Genomic_DNA"/>
</dbReference>
<evidence type="ECO:0000313" key="4">
    <source>
        <dbReference type="Proteomes" id="UP000030512"/>
    </source>
</evidence>
<evidence type="ECO:0000256" key="1">
    <source>
        <dbReference type="SAM" id="Coils"/>
    </source>
</evidence>
<name>A0A126T1P6_9GAMM</name>
<protein>
    <submittedName>
        <fullName evidence="3">Uncharacterized protein</fullName>
    </submittedName>
</protein>
<feature type="coiled-coil region" evidence="1">
    <location>
        <begin position="143"/>
        <end position="170"/>
    </location>
</feature>
<evidence type="ECO:0000256" key="2">
    <source>
        <dbReference type="SAM" id="Phobius"/>
    </source>
</evidence>
<dbReference type="STRING" id="1538553.JT25_005750"/>
<reference evidence="3 4" key="1">
    <citation type="journal article" date="2015" name="Environ. Microbiol.">
        <title>Methane oxidation coupled to nitrate reduction under hypoxia by the Gammaproteobacterium Methylomonas denitrificans, sp. nov. type strain FJG1.</title>
        <authorList>
            <person name="Kits K.D."/>
            <person name="Klotz M.G."/>
            <person name="Stein L.Y."/>
        </authorList>
    </citation>
    <scope>NUCLEOTIDE SEQUENCE [LARGE SCALE GENOMIC DNA]</scope>
    <source>
        <strain evidence="3 4">FJG1</strain>
    </source>
</reference>
<keyword evidence="2" id="KW-0472">Membrane</keyword>
<dbReference type="OrthoDB" id="5569984at2"/>
<dbReference type="AlphaFoldDB" id="A0A126T1P6"/>
<gene>
    <name evidence="3" type="ORF">JT25_005750</name>
</gene>
<dbReference type="RefSeq" id="WP_036274385.1">
    <property type="nucleotide sequence ID" value="NZ_CP014476.1"/>
</dbReference>
<proteinExistence type="predicted"/>
<keyword evidence="1" id="KW-0175">Coiled coil</keyword>
<dbReference type="Proteomes" id="UP000030512">
    <property type="component" value="Chromosome"/>
</dbReference>
<feature type="transmembrane region" description="Helical" evidence="2">
    <location>
        <begin position="6"/>
        <end position="29"/>
    </location>
</feature>
<keyword evidence="2" id="KW-1133">Transmembrane helix</keyword>
<keyword evidence="4" id="KW-1185">Reference proteome</keyword>
<keyword evidence="2" id="KW-0812">Transmembrane</keyword>
<evidence type="ECO:0000313" key="3">
    <source>
        <dbReference type="EMBL" id="AMK75998.1"/>
    </source>
</evidence>
<organism evidence="3 4">
    <name type="scientific">Methylomonas denitrificans</name>
    <dbReference type="NCBI Taxonomy" id="1538553"/>
    <lineage>
        <taxon>Bacteria</taxon>
        <taxon>Pseudomonadati</taxon>
        <taxon>Pseudomonadota</taxon>
        <taxon>Gammaproteobacteria</taxon>
        <taxon>Methylococcales</taxon>
        <taxon>Methylococcaceae</taxon>
        <taxon>Methylomonas</taxon>
    </lineage>
</organism>
<dbReference type="KEGG" id="mdn:JT25_005750"/>
<accession>A0A126T1P6</accession>